<protein>
    <submittedName>
        <fullName evidence="1">Uncharacterized protein</fullName>
    </submittedName>
</protein>
<feature type="non-terminal residue" evidence="1">
    <location>
        <position position="1"/>
    </location>
</feature>
<proteinExistence type="predicted"/>
<evidence type="ECO:0000313" key="1">
    <source>
        <dbReference type="EMBL" id="SFH23801.1"/>
    </source>
</evidence>
<gene>
    <name evidence="1" type="ORF">SAMN02787118_1705</name>
</gene>
<accession>A0A1I2YGX1</accession>
<name>A0A1I2YGX1_9ACTN</name>
<organism evidence="1 2">
    <name type="scientific">Streptomyces mirabilis</name>
    <dbReference type="NCBI Taxonomy" id="68239"/>
    <lineage>
        <taxon>Bacteria</taxon>
        <taxon>Bacillati</taxon>
        <taxon>Actinomycetota</taxon>
        <taxon>Actinomycetes</taxon>
        <taxon>Kitasatosporales</taxon>
        <taxon>Streptomycetaceae</taxon>
        <taxon>Streptomyces</taxon>
    </lineage>
</organism>
<evidence type="ECO:0000313" key="2">
    <source>
        <dbReference type="Proteomes" id="UP000181942"/>
    </source>
</evidence>
<reference evidence="1 2" key="1">
    <citation type="submission" date="2016-10" db="EMBL/GenBank/DDBJ databases">
        <authorList>
            <person name="de Groot N.N."/>
        </authorList>
    </citation>
    <scope>NUCLEOTIDE SEQUENCE [LARGE SCALE GENOMIC DNA]</scope>
    <source>
        <strain evidence="1 2">OK461</strain>
    </source>
</reference>
<sequence>AQAREELQEGPHAVLTSPMARLERYVVSLADGWDAWKLSFIYRTQSLPRSVPS</sequence>
<dbReference type="AlphaFoldDB" id="A0A1I2YGX1"/>
<dbReference type="Proteomes" id="UP000181942">
    <property type="component" value="Unassembled WGS sequence"/>
</dbReference>
<dbReference type="EMBL" id="FONR01000070">
    <property type="protein sequence ID" value="SFH23801.1"/>
    <property type="molecule type" value="Genomic_DNA"/>
</dbReference>